<organism evidence="1">
    <name type="scientific">marine sediment metagenome</name>
    <dbReference type="NCBI Taxonomy" id="412755"/>
    <lineage>
        <taxon>unclassified sequences</taxon>
        <taxon>metagenomes</taxon>
        <taxon>ecological metagenomes</taxon>
    </lineage>
</organism>
<evidence type="ECO:0000313" key="1">
    <source>
        <dbReference type="EMBL" id="GAG23955.1"/>
    </source>
</evidence>
<name>X0W0D2_9ZZZZ</name>
<comment type="caution">
    <text evidence="1">The sequence shown here is derived from an EMBL/GenBank/DDBJ whole genome shotgun (WGS) entry which is preliminary data.</text>
</comment>
<gene>
    <name evidence="1" type="ORF">S01H1_58987</name>
</gene>
<sequence length="194" mass="19446">SISLGKDSTADGVDGIAIGTNADLNNAVAGIAIGLDSSAWNDDSIAIGNAAFAPGNGLQIKVNESGTAATLELSAGGILTLDGTTPKLNVPLPLNTQTGTTYGAVLTDSQEMITMNNASPNTVTIPANASVAYPIGTMLNFQQLGAGATTIAITTDTLNVNASLTLVLNGQYAVATAMKMTATTWTLFGNLVAA</sequence>
<protein>
    <recommendedName>
        <fullName evidence="2">Trimeric autotransporter adhesin YadA-like head domain-containing protein</fullName>
    </recommendedName>
</protein>
<dbReference type="AlphaFoldDB" id="X0W0D2"/>
<accession>X0W0D2</accession>
<dbReference type="EMBL" id="BARS01038556">
    <property type="protein sequence ID" value="GAG23955.1"/>
    <property type="molecule type" value="Genomic_DNA"/>
</dbReference>
<dbReference type="Gene3D" id="2.150.10.10">
    <property type="entry name" value="Serralysin-like metalloprotease, C-terminal"/>
    <property type="match status" value="1"/>
</dbReference>
<proteinExistence type="predicted"/>
<dbReference type="InterPro" id="IPR011049">
    <property type="entry name" value="Serralysin-like_metalloprot_C"/>
</dbReference>
<feature type="non-terminal residue" evidence="1">
    <location>
        <position position="1"/>
    </location>
</feature>
<reference evidence="1" key="1">
    <citation type="journal article" date="2014" name="Front. Microbiol.">
        <title>High frequency of phylogenetically diverse reductive dehalogenase-homologous genes in deep subseafloor sedimentary metagenomes.</title>
        <authorList>
            <person name="Kawai M."/>
            <person name="Futagami T."/>
            <person name="Toyoda A."/>
            <person name="Takaki Y."/>
            <person name="Nishi S."/>
            <person name="Hori S."/>
            <person name="Arai W."/>
            <person name="Tsubouchi T."/>
            <person name="Morono Y."/>
            <person name="Uchiyama I."/>
            <person name="Ito T."/>
            <person name="Fujiyama A."/>
            <person name="Inagaki F."/>
            <person name="Takami H."/>
        </authorList>
    </citation>
    <scope>NUCLEOTIDE SEQUENCE</scope>
    <source>
        <strain evidence="1">Expedition CK06-06</strain>
    </source>
</reference>
<evidence type="ECO:0008006" key="2">
    <source>
        <dbReference type="Google" id="ProtNLM"/>
    </source>
</evidence>